<reference evidence="2 3" key="1">
    <citation type="submission" date="2015-08" db="EMBL/GenBank/DDBJ databases">
        <title>Emmonsia species relationships and genome sequence.</title>
        <authorList>
            <person name="Cuomo C.A."/>
            <person name="Schwartz I.S."/>
            <person name="Kenyon C."/>
            <person name="De Hoog G.S."/>
            <person name="Govender N.P."/>
            <person name="Botha A."/>
            <person name="Moreno L."/>
            <person name="De Vries M."/>
            <person name="Munoz J.F."/>
            <person name="Stielow J.B."/>
        </authorList>
    </citation>
    <scope>NUCLEOTIDE SEQUENCE [LARGE SCALE GENOMIC DNA]</scope>
    <source>
        <strain evidence="2 3">EI222</strain>
    </source>
</reference>
<dbReference type="EMBL" id="LGTZ01002530">
    <property type="protein sequence ID" value="OJD12963.1"/>
    <property type="molecule type" value="Genomic_DNA"/>
</dbReference>
<protein>
    <submittedName>
        <fullName evidence="2">Uncharacterized protein</fullName>
    </submittedName>
</protein>
<sequence length="187" mass="20426">MSASRSQCPRGTPLHRCLYLHLHTEQACPSTPQNASAGLHSPLLPSSPPPSLAVLSAVLGSALHGAVSMPKRRRSLLTSSYDGDSTDESPRLDTNSESDQGYETELTELESDASCDRSKGKRKRQQLCYKPNRPAPEKDAAAAATDDWNDDTDSKDDTDDEISTGDEDDDYSPGTRILIARLEDHWQ</sequence>
<evidence type="ECO:0000313" key="3">
    <source>
        <dbReference type="Proteomes" id="UP000242791"/>
    </source>
</evidence>
<name>A0A1J9PYJ4_9EURO</name>
<proteinExistence type="predicted"/>
<gene>
    <name evidence="2" type="ORF">ACJ73_09268</name>
</gene>
<dbReference type="VEuPathDB" id="FungiDB:ACJ73_09268"/>
<evidence type="ECO:0000256" key="1">
    <source>
        <dbReference type="SAM" id="MobiDB-lite"/>
    </source>
</evidence>
<organism evidence="2 3">
    <name type="scientific">Blastomyces percursus</name>
    <dbReference type="NCBI Taxonomy" id="1658174"/>
    <lineage>
        <taxon>Eukaryota</taxon>
        <taxon>Fungi</taxon>
        <taxon>Dikarya</taxon>
        <taxon>Ascomycota</taxon>
        <taxon>Pezizomycotina</taxon>
        <taxon>Eurotiomycetes</taxon>
        <taxon>Eurotiomycetidae</taxon>
        <taxon>Onygenales</taxon>
        <taxon>Ajellomycetaceae</taxon>
        <taxon>Blastomyces</taxon>
    </lineage>
</organism>
<dbReference type="AlphaFoldDB" id="A0A1J9PYJ4"/>
<evidence type="ECO:0000313" key="2">
    <source>
        <dbReference type="EMBL" id="OJD12963.1"/>
    </source>
</evidence>
<feature type="region of interest" description="Disordered" evidence="1">
    <location>
        <begin position="68"/>
        <end position="187"/>
    </location>
</feature>
<feature type="compositionally biased region" description="Acidic residues" evidence="1">
    <location>
        <begin position="147"/>
        <end position="171"/>
    </location>
</feature>
<feature type="non-terminal residue" evidence="2">
    <location>
        <position position="187"/>
    </location>
</feature>
<dbReference type="OrthoDB" id="4209487at2759"/>
<accession>A0A1J9PYJ4</accession>
<comment type="caution">
    <text evidence="2">The sequence shown here is derived from an EMBL/GenBank/DDBJ whole genome shotgun (WGS) entry which is preliminary data.</text>
</comment>
<feature type="compositionally biased region" description="Acidic residues" evidence="1">
    <location>
        <begin position="100"/>
        <end position="113"/>
    </location>
</feature>
<keyword evidence="3" id="KW-1185">Reference proteome</keyword>
<dbReference type="Proteomes" id="UP000242791">
    <property type="component" value="Unassembled WGS sequence"/>
</dbReference>